<dbReference type="OrthoDB" id="9774580at2"/>
<dbReference type="InterPro" id="IPR008490">
    <property type="entry name" value="Transposase_InsH_N"/>
</dbReference>
<keyword evidence="3" id="KW-1185">Reference proteome</keyword>
<dbReference type="EMBL" id="AZAC01000056">
    <property type="protein sequence ID" value="KIX11556.1"/>
    <property type="molecule type" value="Genomic_DNA"/>
</dbReference>
<name>A0A0D2J795_9BACT</name>
<dbReference type="Pfam" id="PF05598">
    <property type="entry name" value="DUF772"/>
    <property type="match status" value="1"/>
</dbReference>
<evidence type="ECO:0000313" key="3">
    <source>
        <dbReference type="Proteomes" id="UP000032233"/>
    </source>
</evidence>
<sequence>MAAKFDHRGGFADHAAIRRKRREKTADKIDKIIDWHPIEKFLKNNFGHRHNVVGNPAYPAFGMFEALFLLSWYGLSDRELSDNLEDRISLSHFCGFSLHHEVPDNSTISRFRHHLHKMKLVEPLLEMVIAQIQASGSGGYEVKTSYSSDKEAKWTQKGNRFYYA</sequence>
<dbReference type="STRING" id="1429043.X474_24310"/>
<accession>A0A0D2J795</accession>
<organism evidence="2 3">
    <name type="scientific">Dethiosulfatarculus sandiegensis</name>
    <dbReference type="NCBI Taxonomy" id="1429043"/>
    <lineage>
        <taxon>Bacteria</taxon>
        <taxon>Pseudomonadati</taxon>
        <taxon>Thermodesulfobacteriota</taxon>
        <taxon>Desulfarculia</taxon>
        <taxon>Desulfarculales</taxon>
        <taxon>Desulfarculaceae</taxon>
        <taxon>Dethiosulfatarculus</taxon>
    </lineage>
</organism>
<proteinExistence type="predicted"/>
<evidence type="ECO:0000313" key="2">
    <source>
        <dbReference type="EMBL" id="KIX11556.1"/>
    </source>
</evidence>
<evidence type="ECO:0000259" key="1">
    <source>
        <dbReference type="Pfam" id="PF05598"/>
    </source>
</evidence>
<comment type="caution">
    <text evidence="2">The sequence shown here is derived from an EMBL/GenBank/DDBJ whole genome shotgun (WGS) entry which is preliminary data.</text>
</comment>
<dbReference type="AlphaFoldDB" id="A0A0D2J795"/>
<dbReference type="PANTHER" id="PTHR35604:SF2">
    <property type="entry name" value="TRANSPOSASE INSH FOR INSERTION SEQUENCE ELEMENT IS5A-RELATED"/>
    <property type="match status" value="1"/>
</dbReference>
<reference evidence="2 3" key="1">
    <citation type="submission" date="2013-11" db="EMBL/GenBank/DDBJ databases">
        <title>Metagenomic analysis of a methanogenic consortium involved in long chain n-alkane degradation.</title>
        <authorList>
            <person name="Davidova I.A."/>
            <person name="Callaghan A.V."/>
            <person name="Wawrik B."/>
            <person name="Pruitt S."/>
            <person name="Marks C."/>
            <person name="Duncan K.E."/>
            <person name="Suflita J.M."/>
        </authorList>
    </citation>
    <scope>NUCLEOTIDE SEQUENCE [LARGE SCALE GENOMIC DNA]</scope>
    <source>
        <strain evidence="2 3">SPR</strain>
    </source>
</reference>
<protein>
    <recommendedName>
        <fullName evidence="1">Transposase InsH N-terminal domain-containing protein</fullName>
    </recommendedName>
</protein>
<dbReference type="RefSeq" id="WP_044351986.1">
    <property type="nucleotide sequence ID" value="NZ_AZAC01000056.1"/>
</dbReference>
<dbReference type="FunCoup" id="A0A0D2J795">
    <property type="interactions" value="4"/>
</dbReference>
<feature type="domain" description="Transposase InsH N-terminal" evidence="1">
    <location>
        <begin position="20"/>
        <end position="113"/>
    </location>
</feature>
<gene>
    <name evidence="2" type="ORF">X474_24310</name>
</gene>
<dbReference type="InParanoid" id="A0A0D2J795"/>
<dbReference type="Proteomes" id="UP000032233">
    <property type="component" value="Unassembled WGS sequence"/>
</dbReference>
<dbReference type="PANTHER" id="PTHR35604">
    <property type="entry name" value="TRANSPOSASE INSH FOR INSERTION SEQUENCE ELEMENT IS5A-RELATED"/>
    <property type="match status" value="1"/>
</dbReference>